<organism evidence="1 2">
    <name type="scientific">Avena sativa</name>
    <name type="common">Oat</name>
    <dbReference type="NCBI Taxonomy" id="4498"/>
    <lineage>
        <taxon>Eukaryota</taxon>
        <taxon>Viridiplantae</taxon>
        <taxon>Streptophyta</taxon>
        <taxon>Embryophyta</taxon>
        <taxon>Tracheophyta</taxon>
        <taxon>Spermatophyta</taxon>
        <taxon>Magnoliopsida</taxon>
        <taxon>Liliopsida</taxon>
        <taxon>Poales</taxon>
        <taxon>Poaceae</taxon>
        <taxon>BOP clade</taxon>
        <taxon>Pooideae</taxon>
        <taxon>Poodae</taxon>
        <taxon>Poeae</taxon>
        <taxon>Poeae Chloroplast Group 1 (Aveneae type)</taxon>
        <taxon>Aveninae</taxon>
        <taxon>Avena</taxon>
    </lineage>
</organism>
<dbReference type="Proteomes" id="UP001732700">
    <property type="component" value="Chromosome 4D"/>
</dbReference>
<reference evidence="1" key="2">
    <citation type="submission" date="2025-09" db="UniProtKB">
        <authorList>
            <consortium name="EnsemblPlants"/>
        </authorList>
    </citation>
    <scope>IDENTIFICATION</scope>
</reference>
<accession>A0ACD5XDB6</accession>
<proteinExistence type="predicted"/>
<protein>
    <submittedName>
        <fullName evidence="1">Uncharacterized protein</fullName>
    </submittedName>
</protein>
<keyword evidence="2" id="KW-1185">Reference proteome</keyword>
<evidence type="ECO:0000313" key="1">
    <source>
        <dbReference type="EnsemblPlants" id="AVESA.00010b.r2.4DG0771820.1.CDS.1"/>
    </source>
</evidence>
<dbReference type="EnsemblPlants" id="AVESA.00010b.r2.4DG0771820.1">
    <property type="protein sequence ID" value="AVESA.00010b.r2.4DG0771820.1.CDS.1"/>
    <property type="gene ID" value="AVESA.00010b.r2.4DG0771820"/>
</dbReference>
<evidence type="ECO:0000313" key="2">
    <source>
        <dbReference type="Proteomes" id="UP001732700"/>
    </source>
</evidence>
<name>A0ACD5XDB6_AVESA</name>
<sequence length="396" mass="44245">MARGVTNSGELPAPVFSIDSCVGALHQNKRVVREEGLKDLVAALEGFVSADDRRYEEHEYEQAMDRCFYFLRSGSATERKDAYRAIGLYALTVGPKAEVLDRLFDLDRLSGMVPSSPSDAERAVAAINCLAAATLACAQRPAEAKRPLKAIWEVMGEAATAAVPRVLASAMSAWTVVLPAVRDIRGMTPFALIAKLLSADDRAVRMAAGEALAVCIELNILPRQPEPPRWWNDKRAEPRPGDKPSLESRVSELAFPEEKYAHKNEHAEEIGLFRQIDDLLKKNKQQIEDLLKKKNNERPEESDGPAGVVKVSKRWVKLVQINFLKQYIGEGFETHFSLNLPLFRDNLGLTRAAGGADEEEDAMPAHEKKQLRKDRDRQMSLAVKRDRRDKANQYDD</sequence>
<reference evidence="1" key="1">
    <citation type="submission" date="2021-05" db="EMBL/GenBank/DDBJ databases">
        <authorList>
            <person name="Scholz U."/>
            <person name="Mascher M."/>
            <person name="Fiebig A."/>
        </authorList>
    </citation>
    <scope>NUCLEOTIDE SEQUENCE [LARGE SCALE GENOMIC DNA]</scope>
</reference>